<protein>
    <recommendedName>
        <fullName evidence="7">Importin N-terminal domain-containing protein</fullName>
    </recommendedName>
</protein>
<dbReference type="PANTHER" id="PTHR10997:SF18">
    <property type="entry name" value="D-IMPORTIN 7_RANBP7"/>
    <property type="match status" value="1"/>
</dbReference>
<reference evidence="8 9" key="1">
    <citation type="journal article" date="2023" name="Life. Sci Alliance">
        <title>Evolutionary insights into 3D genome organization and epigenetic landscape of Vigna mungo.</title>
        <authorList>
            <person name="Junaid A."/>
            <person name="Singh B."/>
            <person name="Bhatia S."/>
        </authorList>
    </citation>
    <scope>NUCLEOTIDE SEQUENCE [LARGE SCALE GENOMIC DNA]</scope>
    <source>
        <strain evidence="8">Urdbean</strain>
    </source>
</reference>
<sequence length="322" mass="37519">MDLPSLAVILQAALSPNPDERKAAEESLNQQCFDLINLNLADDLFQPRACLCSEKHRTLLSVGMGVSFQYTPQHLVRLLQIIVDNNVDMGVRQVASIHFKNFIAKNWSPLDETQQQISQSDKDVVRDHILVFVTQVPPLLRYDCSPLVPHIWVQLGECLKTVIHCDYPEQWPRLLDWVKHNLQDQQVYGALFVLRILSRKYEFKSDEERVPVYRIVDETFPHLLNIFNGLVQIVNPSLELEIPKLLFDQNIFNAWMMLFLNILERPVPSEGQPVDPDLRKSWGWWKVKKWTVHILNRLYTRFKTLKTEPLPKCFRSITLGKS</sequence>
<evidence type="ECO:0000256" key="2">
    <source>
        <dbReference type="ARBA" id="ARBA00004496"/>
    </source>
</evidence>
<name>A0AAQ3RVI3_VIGMU</name>
<evidence type="ECO:0000256" key="3">
    <source>
        <dbReference type="ARBA" id="ARBA00022448"/>
    </source>
</evidence>
<evidence type="ECO:0000256" key="6">
    <source>
        <dbReference type="ARBA" id="ARBA00023242"/>
    </source>
</evidence>
<dbReference type="AlphaFoldDB" id="A0AAQ3RVI3"/>
<comment type="subcellular location">
    <subcellularLocation>
        <location evidence="2">Cytoplasm</location>
    </subcellularLocation>
    <subcellularLocation>
        <location evidence="1">Nucleus</location>
    </subcellularLocation>
</comment>
<keyword evidence="9" id="KW-1185">Reference proteome</keyword>
<dbReference type="GO" id="GO:0005635">
    <property type="term" value="C:nuclear envelope"/>
    <property type="evidence" value="ECO:0007669"/>
    <property type="project" value="TreeGrafter"/>
</dbReference>
<dbReference type="GO" id="GO:0006606">
    <property type="term" value="P:protein import into nucleus"/>
    <property type="evidence" value="ECO:0007669"/>
    <property type="project" value="TreeGrafter"/>
</dbReference>
<dbReference type="Proteomes" id="UP001374535">
    <property type="component" value="Chromosome 6"/>
</dbReference>
<evidence type="ECO:0000313" key="8">
    <source>
        <dbReference type="EMBL" id="WVZ05941.1"/>
    </source>
</evidence>
<dbReference type="GO" id="GO:0031267">
    <property type="term" value="F:small GTPase binding"/>
    <property type="evidence" value="ECO:0007669"/>
    <property type="project" value="InterPro"/>
</dbReference>
<dbReference type="GO" id="GO:0005829">
    <property type="term" value="C:cytosol"/>
    <property type="evidence" value="ECO:0007669"/>
    <property type="project" value="TreeGrafter"/>
</dbReference>
<gene>
    <name evidence="8" type="ORF">V8G54_019287</name>
</gene>
<feature type="domain" description="Importin N-terminal" evidence="7">
    <location>
        <begin position="55"/>
        <end position="135"/>
    </location>
</feature>
<dbReference type="Pfam" id="PF03810">
    <property type="entry name" value="IBN_N"/>
    <property type="match status" value="1"/>
</dbReference>
<dbReference type="PROSITE" id="PS50166">
    <property type="entry name" value="IMPORTIN_B_NT"/>
    <property type="match status" value="1"/>
</dbReference>
<keyword evidence="5" id="KW-0653">Protein transport</keyword>
<evidence type="ECO:0000259" key="7">
    <source>
        <dbReference type="PROSITE" id="PS50166"/>
    </source>
</evidence>
<evidence type="ECO:0000313" key="9">
    <source>
        <dbReference type="Proteomes" id="UP001374535"/>
    </source>
</evidence>
<keyword evidence="4" id="KW-0963">Cytoplasm</keyword>
<dbReference type="InterPro" id="IPR011989">
    <property type="entry name" value="ARM-like"/>
</dbReference>
<proteinExistence type="predicted"/>
<keyword evidence="3" id="KW-0813">Transport</keyword>
<accession>A0AAQ3RVI3</accession>
<dbReference type="Gene3D" id="1.25.10.10">
    <property type="entry name" value="Leucine-rich Repeat Variant"/>
    <property type="match status" value="1"/>
</dbReference>
<dbReference type="InterPro" id="IPR001494">
    <property type="entry name" value="Importin-beta_N"/>
</dbReference>
<keyword evidence="6" id="KW-0539">Nucleus</keyword>
<dbReference type="SUPFAM" id="SSF48371">
    <property type="entry name" value="ARM repeat"/>
    <property type="match status" value="1"/>
</dbReference>
<evidence type="ECO:0000256" key="1">
    <source>
        <dbReference type="ARBA" id="ARBA00004123"/>
    </source>
</evidence>
<dbReference type="InterPro" id="IPR016024">
    <property type="entry name" value="ARM-type_fold"/>
</dbReference>
<dbReference type="EMBL" id="CP144695">
    <property type="protein sequence ID" value="WVZ05941.1"/>
    <property type="molecule type" value="Genomic_DNA"/>
</dbReference>
<evidence type="ECO:0000256" key="5">
    <source>
        <dbReference type="ARBA" id="ARBA00022927"/>
    </source>
</evidence>
<dbReference type="PANTHER" id="PTHR10997">
    <property type="entry name" value="IMPORTIN-7, 8, 11"/>
    <property type="match status" value="1"/>
</dbReference>
<organism evidence="8 9">
    <name type="scientific">Vigna mungo</name>
    <name type="common">Black gram</name>
    <name type="synonym">Phaseolus mungo</name>
    <dbReference type="NCBI Taxonomy" id="3915"/>
    <lineage>
        <taxon>Eukaryota</taxon>
        <taxon>Viridiplantae</taxon>
        <taxon>Streptophyta</taxon>
        <taxon>Embryophyta</taxon>
        <taxon>Tracheophyta</taxon>
        <taxon>Spermatophyta</taxon>
        <taxon>Magnoliopsida</taxon>
        <taxon>eudicotyledons</taxon>
        <taxon>Gunneridae</taxon>
        <taxon>Pentapetalae</taxon>
        <taxon>rosids</taxon>
        <taxon>fabids</taxon>
        <taxon>Fabales</taxon>
        <taxon>Fabaceae</taxon>
        <taxon>Papilionoideae</taxon>
        <taxon>50 kb inversion clade</taxon>
        <taxon>NPAAA clade</taxon>
        <taxon>indigoferoid/millettioid clade</taxon>
        <taxon>Phaseoleae</taxon>
        <taxon>Vigna</taxon>
    </lineage>
</organism>
<dbReference type="SMART" id="SM00913">
    <property type="entry name" value="IBN_N"/>
    <property type="match status" value="1"/>
</dbReference>
<evidence type="ECO:0000256" key="4">
    <source>
        <dbReference type="ARBA" id="ARBA00022490"/>
    </source>
</evidence>